<dbReference type="EMBL" id="JABFAI010000264">
    <property type="protein sequence ID" value="KAF4948274.1"/>
    <property type="molecule type" value="Genomic_DNA"/>
</dbReference>
<organism evidence="3 4">
    <name type="scientific">Fusarium gaditjirri</name>
    <dbReference type="NCBI Taxonomy" id="282569"/>
    <lineage>
        <taxon>Eukaryota</taxon>
        <taxon>Fungi</taxon>
        <taxon>Dikarya</taxon>
        <taxon>Ascomycota</taxon>
        <taxon>Pezizomycotina</taxon>
        <taxon>Sordariomycetes</taxon>
        <taxon>Hypocreomycetidae</taxon>
        <taxon>Hypocreales</taxon>
        <taxon>Nectriaceae</taxon>
        <taxon>Fusarium</taxon>
        <taxon>Fusarium nisikadoi species complex</taxon>
    </lineage>
</organism>
<feature type="compositionally biased region" description="Polar residues" evidence="1">
    <location>
        <begin position="256"/>
        <end position="294"/>
    </location>
</feature>
<feature type="chain" id="PRO_5034047176" evidence="2">
    <location>
        <begin position="16"/>
        <end position="337"/>
    </location>
</feature>
<evidence type="ECO:0000256" key="2">
    <source>
        <dbReference type="SAM" id="SignalP"/>
    </source>
</evidence>
<dbReference type="Proteomes" id="UP000604273">
    <property type="component" value="Unassembled WGS sequence"/>
</dbReference>
<accession>A0A8H4WSI2</accession>
<feature type="compositionally biased region" description="Low complexity" evidence="1">
    <location>
        <begin position="308"/>
        <end position="318"/>
    </location>
</feature>
<dbReference type="AlphaFoldDB" id="A0A8H4WSI2"/>
<keyword evidence="4" id="KW-1185">Reference proteome</keyword>
<gene>
    <name evidence="3" type="ORF">FGADI_9746</name>
</gene>
<evidence type="ECO:0000313" key="3">
    <source>
        <dbReference type="EMBL" id="KAF4948274.1"/>
    </source>
</evidence>
<sequence>MKGAIISVLASGAAAQITSMPLAALGLGPHVFQNNAINPSDPEYATCQQAVGLVQDCVSSVGGLDAAATADPSALIACACCDGRSNAAPLYSVCSNYLEDEAPENTSQYEAYGTLYSACRLGGARCTGGSGGSGGSGDSASDSRPTATSDDEDLSTITSATSPAEQTYAAACLYMLDIFTSCTAEDRQFTELPAREQAECYCCRGSGSRRTWTDELDKYASTCADWARTGEPETAYSVAKNLATFCDRFDDVCSPSVTRTQDSGSSQTDEANNTEDSGSRQTSASDNDASTSEENLGPITVTVPAQPSSTDSGNSASSARVGLGAVLAAVAALAIAL</sequence>
<keyword evidence="2" id="KW-0732">Signal</keyword>
<name>A0A8H4WSI2_9HYPO</name>
<evidence type="ECO:0000313" key="4">
    <source>
        <dbReference type="Proteomes" id="UP000604273"/>
    </source>
</evidence>
<reference evidence="3" key="1">
    <citation type="journal article" date="2020" name="BMC Genomics">
        <title>Correction to: Identification and distribution of gene clusters required for synthesis of sphingolipid metabolism inhibitors in diverse species of the filamentous fungus Fusarium.</title>
        <authorList>
            <person name="Kim H.S."/>
            <person name="Lohmar J.M."/>
            <person name="Busman M."/>
            <person name="Brown D.W."/>
            <person name="Naumann T.A."/>
            <person name="Divon H.H."/>
            <person name="Lysoe E."/>
            <person name="Uhlig S."/>
            <person name="Proctor R.H."/>
        </authorList>
    </citation>
    <scope>NUCLEOTIDE SEQUENCE</scope>
    <source>
        <strain evidence="3">NRRL 45417</strain>
    </source>
</reference>
<feature type="signal peptide" evidence="2">
    <location>
        <begin position="1"/>
        <end position="15"/>
    </location>
</feature>
<feature type="region of interest" description="Disordered" evidence="1">
    <location>
        <begin position="130"/>
        <end position="160"/>
    </location>
</feature>
<dbReference type="OrthoDB" id="4153189at2759"/>
<protein>
    <submittedName>
        <fullName evidence="3">Uncharacterized protein</fullName>
    </submittedName>
</protein>
<reference evidence="3" key="2">
    <citation type="submission" date="2020-05" db="EMBL/GenBank/DDBJ databases">
        <authorList>
            <person name="Kim H.-S."/>
            <person name="Proctor R.H."/>
            <person name="Brown D.W."/>
        </authorList>
    </citation>
    <scope>NUCLEOTIDE SEQUENCE</scope>
    <source>
        <strain evidence="3">NRRL 45417</strain>
    </source>
</reference>
<evidence type="ECO:0000256" key="1">
    <source>
        <dbReference type="SAM" id="MobiDB-lite"/>
    </source>
</evidence>
<feature type="region of interest" description="Disordered" evidence="1">
    <location>
        <begin position="256"/>
        <end position="318"/>
    </location>
</feature>
<proteinExistence type="predicted"/>
<comment type="caution">
    <text evidence="3">The sequence shown here is derived from an EMBL/GenBank/DDBJ whole genome shotgun (WGS) entry which is preliminary data.</text>
</comment>